<protein>
    <submittedName>
        <fullName evidence="4">AMP-binding enzyme</fullName>
    </submittedName>
</protein>
<evidence type="ECO:0000259" key="3">
    <source>
        <dbReference type="Pfam" id="PF00501"/>
    </source>
</evidence>
<comment type="caution">
    <text evidence="4">The sequence shown here is derived from an EMBL/GenBank/DDBJ whole genome shotgun (WGS) entry which is preliminary data.</text>
</comment>
<dbReference type="Pfam" id="PF23562">
    <property type="entry name" value="AMP-binding_C_3"/>
    <property type="match status" value="1"/>
</dbReference>
<dbReference type="Pfam" id="PF00501">
    <property type="entry name" value="AMP-binding"/>
    <property type="match status" value="1"/>
</dbReference>
<evidence type="ECO:0000313" key="5">
    <source>
        <dbReference type="Proteomes" id="UP001146351"/>
    </source>
</evidence>
<accession>A0A9W9LGV1</accession>
<dbReference type="SUPFAM" id="SSF56801">
    <property type="entry name" value="Acetyl-CoA synthetase-like"/>
    <property type="match status" value="1"/>
</dbReference>
<dbReference type="InterPro" id="IPR000873">
    <property type="entry name" value="AMP-dep_synth/lig_dom"/>
</dbReference>
<dbReference type="InterPro" id="IPR042099">
    <property type="entry name" value="ANL_N_sf"/>
</dbReference>
<dbReference type="OrthoDB" id="429813at2759"/>
<reference evidence="4" key="1">
    <citation type="submission" date="2022-11" db="EMBL/GenBank/DDBJ databases">
        <authorList>
            <person name="Petersen C."/>
        </authorList>
    </citation>
    <scope>NUCLEOTIDE SEQUENCE</scope>
    <source>
        <strain evidence="4">IBT 21917</strain>
    </source>
</reference>
<evidence type="ECO:0000313" key="4">
    <source>
        <dbReference type="EMBL" id="KAJ5156626.1"/>
    </source>
</evidence>
<feature type="domain" description="AMP-dependent synthetase/ligase" evidence="3">
    <location>
        <begin position="30"/>
        <end position="339"/>
    </location>
</feature>
<proteinExistence type="predicted"/>
<dbReference type="Proteomes" id="UP001146351">
    <property type="component" value="Unassembled WGS sequence"/>
</dbReference>
<dbReference type="EMBL" id="JAPQKO010000006">
    <property type="protein sequence ID" value="KAJ5156626.1"/>
    <property type="molecule type" value="Genomic_DNA"/>
</dbReference>
<dbReference type="Gene3D" id="3.40.50.12780">
    <property type="entry name" value="N-terminal domain of ligase-like"/>
    <property type="match status" value="1"/>
</dbReference>
<name>A0A9W9LGV1_9EURO</name>
<dbReference type="InterPro" id="IPR051414">
    <property type="entry name" value="Adenylate-forming_Reductase"/>
</dbReference>
<sequence length="535" mass="59794">MSESPFPPGVEYGKRIPISVIESRAQNPDDKPWVSVPINEEDLSRGFKDISFRQLNNWANHAAHWLSQNLPQTDEPFQSFAYAGPKDLRYPILATAVAKLQKVMILPSPLITPEAQMRVLDAKKCTVYLRPASMAEEVGDILKDAPEVTVITVPEPDEFMRGTEAIPFSYPKTWEEGKDDPWLVFHTSGLPKPITVTHAKFATVERGLSVPDGEPSMAHKWVNRRLYTPVPSLHFFGFGMLITYTTFLRATLVLGPSTPPSPQTVADVLHYGRVKGAAITPALIEELCRTPVGFHALCQLDFICFVGAPLSAHTGNQLIPHVDILPRIGSTEAGPYPIVPHDKEDAWDYARFHSKSGIVFEYRYDDMYEMIMERPPGEIMQMIWYTYPELDRFETKDLWVKHPVYEGFWKIVGRTDDYIPLSHADGLYAASLEPEIEAHPAVKAAVIGGHGRPAPVLVVEVYPDAVEGKSAEEIVASLRPNIERANARCHACVQIAMERVILTQEGKPFARTSKGSVARKPSLDLYKDEIAALFD</sequence>
<keyword evidence="1" id="KW-0596">Phosphopantetheine</keyword>
<evidence type="ECO:0000256" key="2">
    <source>
        <dbReference type="ARBA" id="ARBA00022553"/>
    </source>
</evidence>
<dbReference type="PANTHER" id="PTHR43439">
    <property type="entry name" value="PHENYLACETATE-COENZYME A LIGASE"/>
    <property type="match status" value="1"/>
</dbReference>
<reference evidence="4" key="2">
    <citation type="journal article" date="2023" name="IMA Fungus">
        <title>Comparative genomic study of the Penicillium genus elucidates a diverse pangenome and 15 lateral gene transfer events.</title>
        <authorList>
            <person name="Petersen C."/>
            <person name="Sorensen T."/>
            <person name="Nielsen M.R."/>
            <person name="Sondergaard T.E."/>
            <person name="Sorensen J.L."/>
            <person name="Fitzpatrick D.A."/>
            <person name="Frisvad J.C."/>
            <person name="Nielsen K.L."/>
        </authorList>
    </citation>
    <scope>NUCLEOTIDE SEQUENCE</scope>
    <source>
        <strain evidence="4">IBT 21917</strain>
    </source>
</reference>
<evidence type="ECO:0000256" key="1">
    <source>
        <dbReference type="ARBA" id="ARBA00022450"/>
    </source>
</evidence>
<organism evidence="4 5">
    <name type="scientific">Penicillium capsulatum</name>
    <dbReference type="NCBI Taxonomy" id="69766"/>
    <lineage>
        <taxon>Eukaryota</taxon>
        <taxon>Fungi</taxon>
        <taxon>Dikarya</taxon>
        <taxon>Ascomycota</taxon>
        <taxon>Pezizomycotina</taxon>
        <taxon>Eurotiomycetes</taxon>
        <taxon>Eurotiomycetidae</taxon>
        <taxon>Eurotiales</taxon>
        <taxon>Aspergillaceae</taxon>
        <taxon>Penicillium</taxon>
    </lineage>
</organism>
<dbReference type="AlphaFoldDB" id="A0A9W9LGV1"/>
<keyword evidence="2" id="KW-0597">Phosphoprotein</keyword>
<gene>
    <name evidence="4" type="ORF">N7492_009429</name>
</gene>
<dbReference type="PANTHER" id="PTHR43439:SF2">
    <property type="entry name" value="ENZYME, PUTATIVE (JCVI)-RELATED"/>
    <property type="match status" value="1"/>
</dbReference>
<keyword evidence="5" id="KW-1185">Reference proteome</keyword>